<dbReference type="PANTHER" id="PTHR34138:SF1">
    <property type="entry name" value="CELL SHAPE-DETERMINING PROTEIN MREC"/>
    <property type="match status" value="1"/>
</dbReference>
<evidence type="ECO:0000256" key="2">
    <source>
        <dbReference type="ARBA" id="ARBA00013855"/>
    </source>
</evidence>
<dbReference type="InterPro" id="IPR007221">
    <property type="entry name" value="MreC"/>
</dbReference>
<comment type="caution">
    <text evidence="6">The sequence shown here is derived from an EMBL/GenBank/DDBJ whole genome shotgun (WGS) entry which is preliminary data.</text>
</comment>
<dbReference type="Pfam" id="PF04085">
    <property type="entry name" value="MreC"/>
    <property type="match status" value="1"/>
</dbReference>
<dbReference type="PANTHER" id="PTHR34138">
    <property type="entry name" value="CELL SHAPE-DETERMINING PROTEIN MREC"/>
    <property type="match status" value="1"/>
</dbReference>
<sequence>MVYGIRKRHLATIAFLLFPIIVTLLPDSAKESVKSRISRVLKFPIICATVASSKIGSAFAPKGFFLKTINQQHVKIEELKAQNSQVQEIIIENQRLNDILSFKKDLAFKVSLARVIARDPSNWRHTIIIDKGSSVAIKKNMFIISQRGLAGRICEVGRSTSKAILMTDPDFRVAAVVQRSREQMIAAGRGSGLCELKYITEGADIQFGDIIVTSGFGGFCPKGVLIGEVVSVGKSVNGVISGVYVKPAAHLSRLEEILVLLE</sequence>
<dbReference type="Gene3D" id="2.40.10.340">
    <property type="entry name" value="Rod shape-determining protein MreC, domain 1"/>
    <property type="match status" value="1"/>
</dbReference>
<dbReference type="Gene3D" id="2.40.10.350">
    <property type="entry name" value="Rod shape-determining protein MreC, domain 2"/>
    <property type="match status" value="1"/>
</dbReference>
<gene>
    <name evidence="6" type="primary">mreC</name>
    <name evidence="6" type="ORF">COW11_02515</name>
</gene>
<dbReference type="EMBL" id="PFGP01000054">
    <property type="protein sequence ID" value="PIW66592.1"/>
    <property type="molecule type" value="Genomic_DNA"/>
</dbReference>
<organism evidence="6 7">
    <name type="scientific">Candidatus Taenaricola geysiri</name>
    <dbReference type="NCBI Taxonomy" id="1974752"/>
    <lineage>
        <taxon>Bacteria</taxon>
        <taxon>Pseudomonadati</taxon>
        <taxon>Candidatus Omnitrophota</taxon>
        <taxon>Candidatus Taenaricola</taxon>
    </lineage>
</organism>
<evidence type="ECO:0000256" key="1">
    <source>
        <dbReference type="ARBA" id="ARBA00009369"/>
    </source>
</evidence>
<evidence type="ECO:0000313" key="6">
    <source>
        <dbReference type="EMBL" id="PIW66592.1"/>
    </source>
</evidence>
<evidence type="ECO:0000259" key="5">
    <source>
        <dbReference type="Pfam" id="PF04085"/>
    </source>
</evidence>
<feature type="domain" description="Rod shape-determining protein MreC beta-barrel core" evidence="5">
    <location>
        <begin position="115"/>
        <end position="260"/>
    </location>
</feature>
<evidence type="ECO:0000256" key="3">
    <source>
        <dbReference type="ARBA" id="ARBA00022960"/>
    </source>
</evidence>
<dbReference type="Proteomes" id="UP000231267">
    <property type="component" value="Unassembled WGS sequence"/>
</dbReference>
<dbReference type="GO" id="GO:0005886">
    <property type="term" value="C:plasma membrane"/>
    <property type="evidence" value="ECO:0007669"/>
    <property type="project" value="TreeGrafter"/>
</dbReference>
<keyword evidence="3" id="KW-0133">Cell shape</keyword>
<accession>A0A2J0LFG8</accession>
<dbReference type="AlphaFoldDB" id="A0A2J0LFG8"/>
<dbReference type="InterPro" id="IPR042177">
    <property type="entry name" value="Cell/Rod_1"/>
</dbReference>
<comment type="similarity">
    <text evidence="1">Belongs to the MreC family.</text>
</comment>
<proteinExistence type="inferred from homology"/>
<dbReference type="NCBIfam" id="TIGR00219">
    <property type="entry name" value="mreC"/>
    <property type="match status" value="1"/>
</dbReference>
<name>A0A2J0LFG8_9BACT</name>
<dbReference type="InterPro" id="IPR055342">
    <property type="entry name" value="MreC_beta-barrel_core"/>
</dbReference>
<evidence type="ECO:0000256" key="4">
    <source>
        <dbReference type="ARBA" id="ARBA00032089"/>
    </source>
</evidence>
<protein>
    <recommendedName>
        <fullName evidence="2">Cell shape-determining protein MreC</fullName>
    </recommendedName>
    <alternativeName>
        <fullName evidence="4">Cell shape protein MreC</fullName>
    </alternativeName>
</protein>
<evidence type="ECO:0000313" key="7">
    <source>
        <dbReference type="Proteomes" id="UP000231267"/>
    </source>
</evidence>
<reference evidence="6 7" key="1">
    <citation type="submission" date="2017-09" db="EMBL/GenBank/DDBJ databases">
        <title>Depth-based differentiation of microbial function through sediment-hosted aquifers and enrichment of novel symbionts in the deep terrestrial subsurface.</title>
        <authorList>
            <person name="Probst A.J."/>
            <person name="Ladd B."/>
            <person name="Jarett J.K."/>
            <person name="Geller-Mcgrath D.E."/>
            <person name="Sieber C.M."/>
            <person name="Emerson J.B."/>
            <person name="Anantharaman K."/>
            <person name="Thomas B.C."/>
            <person name="Malmstrom R."/>
            <person name="Stieglmeier M."/>
            <person name="Klingl A."/>
            <person name="Woyke T."/>
            <person name="Ryan C.M."/>
            <person name="Banfield J.F."/>
        </authorList>
    </citation>
    <scope>NUCLEOTIDE SEQUENCE [LARGE SCALE GENOMIC DNA]</scope>
    <source>
        <strain evidence="6">CG12_big_fil_rev_8_21_14_0_65_43_15</strain>
    </source>
</reference>
<dbReference type="InterPro" id="IPR042175">
    <property type="entry name" value="Cell/Rod_MreC_2"/>
</dbReference>
<dbReference type="GO" id="GO:0008360">
    <property type="term" value="P:regulation of cell shape"/>
    <property type="evidence" value="ECO:0007669"/>
    <property type="project" value="UniProtKB-KW"/>
</dbReference>